<evidence type="ECO:0000313" key="2">
    <source>
        <dbReference type="Proteomes" id="UP000240009"/>
    </source>
</evidence>
<dbReference type="OrthoDB" id="283738at2"/>
<dbReference type="AlphaFoldDB" id="A0A2S8G799"/>
<protein>
    <submittedName>
        <fullName evidence="1">Uncharacterized protein</fullName>
    </submittedName>
</protein>
<dbReference type="Proteomes" id="UP000240009">
    <property type="component" value="Unassembled WGS sequence"/>
</dbReference>
<sequence length="151" mass="17276">MEISLSHVSDSPITETFRVAFHSSTERCLLPYPNITGLTFTDAHGKIVAQWRTRFLITVPLDDFVLDPDARIAFDLYANINGSYDQARWMIDLPTGTYNVHFAYRVDRDTKWYDFLAKRSRFAALTPIWRGEVQSNTIPFTVSADHTKNAG</sequence>
<gene>
    <name evidence="1" type="ORF">C5Y96_01890</name>
</gene>
<evidence type="ECO:0000313" key="1">
    <source>
        <dbReference type="EMBL" id="PQO40345.1"/>
    </source>
</evidence>
<name>A0A2S8G799_9BACT</name>
<comment type="caution">
    <text evidence="1">The sequence shown here is derived from an EMBL/GenBank/DDBJ whole genome shotgun (WGS) entry which is preliminary data.</text>
</comment>
<accession>A0A2S8G799</accession>
<reference evidence="1 2" key="1">
    <citation type="submission" date="2018-02" db="EMBL/GenBank/DDBJ databases">
        <title>Comparative genomes isolates from brazilian mangrove.</title>
        <authorList>
            <person name="Araujo J.E."/>
            <person name="Taketani R.G."/>
            <person name="Silva M.C.P."/>
            <person name="Loureco M.V."/>
            <person name="Andreote F.D."/>
        </authorList>
    </citation>
    <scope>NUCLEOTIDE SEQUENCE [LARGE SCALE GENOMIC DNA]</scope>
    <source>
        <strain evidence="1 2">HEX-2 MGV</strain>
    </source>
</reference>
<dbReference type="RefSeq" id="WP_105349855.1">
    <property type="nucleotide sequence ID" value="NZ_PUIA01000014.1"/>
</dbReference>
<dbReference type="EMBL" id="PUIA01000014">
    <property type="protein sequence ID" value="PQO40345.1"/>
    <property type="molecule type" value="Genomic_DNA"/>
</dbReference>
<proteinExistence type="predicted"/>
<organism evidence="1 2">
    <name type="scientific">Blastopirellula marina</name>
    <dbReference type="NCBI Taxonomy" id="124"/>
    <lineage>
        <taxon>Bacteria</taxon>
        <taxon>Pseudomonadati</taxon>
        <taxon>Planctomycetota</taxon>
        <taxon>Planctomycetia</taxon>
        <taxon>Pirellulales</taxon>
        <taxon>Pirellulaceae</taxon>
        <taxon>Blastopirellula</taxon>
    </lineage>
</organism>